<keyword evidence="1" id="KW-0732">Signal</keyword>
<evidence type="ECO:0008006" key="4">
    <source>
        <dbReference type="Google" id="ProtNLM"/>
    </source>
</evidence>
<evidence type="ECO:0000313" key="2">
    <source>
        <dbReference type="EMBL" id="TET47725.1"/>
    </source>
</evidence>
<accession>A0A523UYW7</accession>
<sequence length="198" mass="21663">MKIASRILLGLALLCLVSAFSCSRNENGGGGGGAVFPWYFLPGDNEISGWAWDGSYETATTTQELWAWIDGAGQVFIDHGFSSCARQIYKGSLSGSEVKIEYLYIYDQTTDSNAYGVYHDPGSGTGTPWTDDPAGTEARINDFGIDTYVIDFWQSKYFVTITIWDKSSEALDVIKLFSHNISDKMPGSSTTTRLPSEG</sequence>
<dbReference type="EMBL" id="SOJN01000010">
    <property type="protein sequence ID" value="TET47725.1"/>
    <property type="molecule type" value="Genomic_DNA"/>
</dbReference>
<organism evidence="2 3">
    <name type="scientific">candidate division TA06 bacterium</name>
    <dbReference type="NCBI Taxonomy" id="2250710"/>
    <lineage>
        <taxon>Bacteria</taxon>
        <taxon>Bacteria division TA06</taxon>
    </lineage>
</organism>
<feature type="chain" id="PRO_5021711048" description="DUF4465 domain-containing protein" evidence="1">
    <location>
        <begin position="24"/>
        <end position="198"/>
    </location>
</feature>
<proteinExistence type="predicted"/>
<evidence type="ECO:0000256" key="1">
    <source>
        <dbReference type="SAM" id="SignalP"/>
    </source>
</evidence>
<protein>
    <recommendedName>
        <fullName evidence="4">DUF4465 domain-containing protein</fullName>
    </recommendedName>
</protein>
<reference evidence="2 3" key="1">
    <citation type="submission" date="2019-03" db="EMBL/GenBank/DDBJ databases">
        <title>Metabolic potential of uncultured bacteria and archaea associated with petroleum seepage in deep-sea sediments.</title>
        <authorList>
            <person name="Dong X."/>
            <person name="Hubert C."/>
        </authorList>
    </citation>
    <scope>NUCLEOTIDE SEQUENCE [LARGE SCALE GENOMIC DNA]</scope>
    <source>
        <strain evidence="2">E44_bin18</strain>
    </source>
</reference>
<dbReference type="PROSITE" id="PS51257">
    <property type="entry name" value="PROKAR_LIPOPROTEIN"/>
    <property type="match status" value="1"/>
</dbReference>
<gene>
    <name evidence="2" type="ORF">E3J62_00570</name>
</gene>
<feature type="signal peptide" evidence="1">
    <location>
        <begin position="1"/>
        <end position="23"/>
    </location>
</feature>
<evidence type="ECO:0000313" key="3">
    <source>
        <dbReference type="Proteomes" id="UP000315525"/>
    </source>
</evidence>
<name>A0A523UYW7_UNCT6</name>
<dbReference type="InterPro" id="IPR046534">
    <property type="entry name" value="DUF6599"/>
</dbReference>
<dbReference type="AlphaFoldDB" id="A0A523UYW7"/>
<comment type="caution">
    <text evidence="2">The sequence shown here is derived from an EMBL/GenBank/DDBJ whole genome shotgun (WGS) entry which is preliminary data.</text>
</comment>
<dbReference type="Pfam" id="PF20244">
    <property type="entry name" value="DUF6599"/>
    <property type="match status" value="1"/>
</dbReference>
<dbReference type="Proteomes" id="UP000315525">
    <property type="component" value="Unassembled WGS sequence"/>
</dbReference>